<dbReference type="SUPFAM" id="SSF54106">
    <property type="entry name" value="LysM domain"/>
    <property type="match status" value="1"/>
</dbReference>
<dbReference type="InterPro" id="IPR018392">
    <property type="entry name" value="LysM"/>
</dbReference>
<feature type="domain" description="LysM" evidence="3">
    <location>
        <begin position="45"/>
        <end position="89"/>
    </location>
</feature>
<dbReference type="AlphaFoldDB" id="A0A0M9DDZ8"/>
<evidence type="ECO:0000256" key="1">
    <source>
        <dbReference type="SAM" id="MobiDB-lite"/>
    </source>
</evidence>
<keyword evidence="5" id="KW-1185">Reference proteome</keyword>
<evidence type="ECO:0000313" key="4">
    <source>
        <dbReference type="EMBL" id="KOY77124.1"/>
    </source>
</evidence>
<dbReference type="Gene3D" id="3.10.350.10">
    <property type="entry name" value="LysM domain"/>
    <property type="match status" value="1"/>
</dbReference>
<reference evidence="4 5" key="1">
    <citation type="journal article" date="2015" name="Genome Biol. Evol.">
        <title>Functionally Structured Genomes in Lactobacillus kunkeei Colonizing the Honey Crop and Food Products of Honeybees and Stingless Bees.</title>
        <authorList>
            <person name="Tamarit D."/>
            <person name="Ellegaard K.M."/>
            <person name="Wikander J."/>
            <person name="Olofsson T."/>
            <person name="Vasquez A."/>
            <person name="Andersson S.G."/>
        </authorList>
    </citation>
    <scope>NUCLEOTIDE SEQUENCE [LARGE SCALE GENOMIC DNA]</scope>
    <source>
        <strain evidence="4 5">LAko</strain>
    </source>
</reference>
<dbReference type="InterPro" id="IPR036779">
    <property type="entry name" value="LysM_dom_sf"/>
</dbReference>
<feature type="chain" id="PRO_5038510679" evidence="2">
    <location>
        <begin position="23"/>
        <end position="243"/>
    </location>
</feature>
<feature type="signal peptide" evidence="2">
    <location>
        <begin position="1"/>
        <end position="22"/>
    </location>
</feature>
<dbReference type="Pfam" id="PF01476">
    <property type="entry name" value="LysM"/>
    <property type="match status" value="1"/>
</dbReference>
<name>A0A0M9DDZ8_9LACO</name>
<dbReference type="EMBL" id="JXCY01000002">
    <property type="protein sequence ID" value="KOY77124.1"/>
    <property type="molecule type" value="Genomic_DNA"/>
</dbReference>
<gene>
    <name evidence="4" type="ORF">RZ71_10340</name>
</gene>
<evidence type="ECO:0000313" key="5">
    <source>
        <dbReference type="Proteomes" id="UP000037778"/>
    </source>
</evidence>
<dbReference type="PATRIC" id="fig|148814.8.peg.228"/>
<dbReference type="CDD" id="cd00118">
    <property type="entry name" value="LysM"/>
    <property type="match status" value="1"/>
</dbReference>
<comment type="caution">
    <text evidence="4">The sequence shown here is derived from an EMBL/GenBank/DDBJ whole genome shotgun (WGS) entry which is preliminary data.</text>
</comment>
<keyword evidence="2" id="KW-0732">Signal</keyword>
<proteinExistence type="predicted"/>
<evidence type="ECO:0000256" key="2">
    <source>
        <dbReference type="SAM" id="SignalP"/>
    </source>
</evidence>
<dbReference type="PROSITE" id="PS51782">
    <property type="entry name" value="LYSM"/>
    <property type="match status" value="1"/>
</dbReference>
<protein>
    <submittedName>
        <fullName evidence="4">LysM domain protein</fullName>
    </submittedName>
</protein>
<organism evidence="4 5">
    <name type="scientific">Apilactobacillus kunkeei</name>
    <dbReference type="NCBI Taxonomy" id="148814"/>
    <lineage>
        <taxon>Bacteria</taxon>
        <taxon>Bacillati</taxon>
        <taxon>Bacillota</taxon>
        <taxon>Bacilli</taxon>
        <taxon>Lactobacillales</taxon>
        <taxon>Lactobacillaceae</taxon>
        <taxon>Apilactobacillus</taxon>
    </lineage>
</organism>
<dbReference type="PANTHER" id="PTHR33734">
    <property type="entry name" value="LYSM DOMAIN-CONTAINING GPI-ANCHORED PROTEIN 2"/>
    <property type="match status" value="1"/>
</dbReference>
<feature type="region of interest" description="Disordered" evidence="1">
    <location>
        <begin position="93"/>
        <end position="172"/>
    </location>
</feature>
<sequence>MKSMLFATAAVAGLFVAGGASANADQTANASAQQPQQQAKATVKKTVTVQSGDTLWGLSQKYNVSLSSLRAVNNRVNTDLIYVGEKLTLPSSATVSTDQKTVASTTTNQSTTNQQSVAQTQQQAQPQVQQQTQTQSTTNYSQPQAQSTTNYSQTQSTTNYSQSQSSSYTGSNSSAKAWIANRESGGSYTASNGQYYGKYQLGAAMLHGDYSAANQERVADQYVAARYGSWDNAKSFWLQHGWY</sequence>
<evidence type="ECO:0000259" key="3">
    <source>
        <dbReference type="PROSITE" id="PS51782"/>
    </source>
</evidence>
<feature type="compositionally biased region" description="Low complexity" evidence="1">
    <location>
        <begin position="101"/>
        <end position="172"/>
    </location>
</feature>
<dbReference type="Proteomes" id="UP000037778">
    <property type="component" value="Unassembled WGS sequence"/>
</dbReference>
<dbReference type="PANTHER" id="PTHR33734:SF26">
    <property type="entry name" value="LYSM DOMAIN-CONTAINING PROTEIN"/>
    <property type="match status" value="1"/>
</dbReference>
<accession>A0A0M9DDZ8</accession>
<dbReference type="SMART" id="SM00257">
    <property type="entry name" value="LysM"/>
    <property type="match status" value="1"/>
</dbReference>